<dbReference type="AlphaFoldDB" id="A0A7G9RHW2"/>
<gene>
    <name evidence="3" type="ORF">H9L09_20365</name>
</gene>
<dbReference type="InterPro" id="IPR025424">
    <property type="entry name" value="YrhK_domain"/>
</dbReference>
<keyword evidence="1" id="KW-0472">Membrane</keyword>
<dbReference type="Proteomes" id="UP000515947">
    <property type="component" value="Chromosome"/>
</dbReference>
<evidence type="ECO:0000259" key="2">
    <source>
        <dbReference type="Pfam" id="PF14145"/>
    </source>
</evidence>
<evidence type="ECO:0000313" key="4">
    <source>
        <dbReference type="Proteomes" id="UP000515947"/>
    </source>
</evidence>
<organism evidence="3 4">
    <name type="scientific">Nocardioides mesophilus</name>
    <dbReference type="NCBI Taxonomy" id="433659"/>
    <lineage>
        <taxon>Bacteria</taxon>
        <taxon>Bacillati</taxon>
        <taxon>Actinomycetota</taxon>
        <taxon>Actinomycetes</taxon>
        <taxon>Propionibacteriales</taxon>
        <taxon>Nocardioidaceae</taxon>
        <taxon>Nocardioides</taxon>
    </lineage>
</organism>
<dbReference type="Pfam" id="PF14145">
    <property type="entry name" value="YrhK"/>
    <property type="match status" value="1"/>
</dbReference>
<accession>A0A7G9RHW2</accession>
<evidence type="ECO:0000256" key="1">
    <source>
        <dbReference type="SAM" id="Phobius"/>
    </source>
</evidence>
<feature type="domain" description="YrhK" evidence="2">
    <location>
        <begin position="1"/>
        <end position="41"/>
    </location>
</feature>
<reference evidence="3 4" key="1">
    <citation type="submission" date="2020-08" db="EMBL/GenBank/DDBJ databases">
        <title>Genome sequence of Nocardioides mesophilus KACC 16243T.</title>
        <authorList>
            <person name="Hyun D.-W."/>
            <person name="Bae J.-W."/>
        </authorList>
    </citation>
    <scope>NUCLEOTIDE SEQUENCE [LARGE SCALE GENOMIC DNA]</scope>
    <source>
        <strain evidence="3 4">KACC 16243</strain>
    </source>
</reference>
<keyword evidence="1" id="KW-1133">Transmembrane helix</keyword>
<sequence>MLFVVGSVMFFWEGVKTAAIWLFVLGSLGMLIGSLGELLVRVEKHRRDDH</sequence>
<dbReference type="EMBL" id="CP060713">
    <property type="protein sequence ID" value="QNN55187.1"/>
    <property type="molecule type" value="Genomic_DNA"/>
</dbReference>
<keyword evidence="4" id="KW-1185">Reference proteome</keyword>
<keyword evidence="1" id="KW-0812">Transmembrane</keyword>
<evidence type="ECO:0000313" key="3">
    <source>
        <dbReference type="EMBL" id="QNN55187.1"/>
    </source>
</evidence>
<name>A0A7G9RHW2_9ACTN</name>
<protein>
    <submittedName>
        <fullName evidence="3">YrhK family protein</fullName>
    </submittedName>
</protein>
<proteinExistence type="predicted"/>
<dbReference type="KEGG" id="nmes:H9L09_20365"/>
<feature type="transmembrane region" description="Helical" evidence="1">
    <location>
        <begin position="20"/>
        <end position="40"/>
    </location>
</feature>